<evidence type="ECO:0000313" key="2">
    <source>
        <dbReference type="EMBL" id="KAF0040864.1"/>
    </source>
</evidence>
<sequence>MHEDGGVSASGANVVFSVIQLINVHEIKPGHSLNNASVRAAAQETATVDGSGSNDADRRSRGQPYSGRRFRGVGANSGRRSSYPSLSKTVPAPQNAFSSPDSYYGSQDFYSTPTNMAENQDFNKGYAGFMEQVYSGPQDREYAAAYAASGFDSSAPHGSSASGFEGSMPDATPLYEGSDSATSYYPAGSGSAREPEIPEEPEPVFSDVSDLEPVFAFRSRSRYQRGRAVFAQTRYIPGEPAPPPPPMPVSRRMEAASEQTRPADAPTKGSGSNDADRRSRGQPYSGRRFRGVGANSGRRSSYPSLSKTVPAPQNAFSSPDSYYGSQDFYSTPTNMAENQDFNKGYAGFMEQVYSGPQDSEYAAAYAASGFDSSAPHGSSASGFEGSMPDATPLYEGSDSATFYYPAGSGSAREPEIPEEPEPVFSDVSDLEPVFAFRSRSSYQRGRKVFAQTRYIPGEPAPPPPPPLMPVSRRMEAASEQTRPADAPTKGGS</sequence>
<dbReference type="Proteomes" id="UP000438429">
    <property type="component" value="Unassembled WGS sequence"/>
</dbReference>
<feature type="compositionally biased region" description="Pro residues" evidence="1">
    <location>
        <begin position="458"/>
        <end position="468"/>
    </location>
</feature>
<feature type="region of interest" description="Disordered" evidence="1">
    <location>
        <begin position="44"/>
        <end position="102"/>
    </location>
</feature>
<feature type="region of interest" description="Disordered" evidence="1">
    <location>
        <begin position="370"/>
        <end position="425"/>
    </location>
</feature>
<name>A0A6A4TCF5_SCOMX</name>
<feature type="compositionally biased region" description="Polar residues" evidence="1">
    <location>
        <begin position="297"/>
        <end position="307"/>
    </location>
</feature>
<feature type="region of interest" description="Disordered" evidence="1">
    <location>
        <begin position="150"/>
        <end position="209"/>
    </location>
</feature>
<dbReference type="EMBL" id="VEVO01000006">
    <property type="protein sequence ID" value="KAF0040864.1"/>
    <property type="molecule type" value="Genomic_DNA"/>
</dbReference>
<dbReference type="AlphaFoldDB" id="A0A6A4TCF5"/>
<protein>
    <submittedName>
        <fullName evidence="2">Uncharacterized protein</fullName>
    </submittedName>
</protein>
<proteinExistence type="predicted"/>
<feature type="compositionally biased region" description="Polar residues" evidence="1">
    <location>
        <begin position="314"/>
        <end position="340"/>
    </location>
</feature>
<dbReference type="InterPro" id="IPR009803">
    <property type="entry name" value="DUF1373"/>
</dbReference>
<feature type="region of interest" description="Disordered" evidence="1">
    <location>
        <begin position="452"/>
        <end position="492"/>
    </location>
</feature>
<feature type="compositionally biased region" description="Polar residues" evidence="1">
    <location>
        <begin position="78"/>
        <end position="88"/>
    </location>
</feature>
<comment type="caution">
    <text evidence="2">The sequence shown here is derived from an EMBL/GenBank/DDBJ whole genome shotgun (WGS) entry which is preliminary data.</text>
</comment>
<accession>A0A6A4TCF5</accession>
<gene>
    <name evidence="2" type="ORF">F2P81_006762</name>
</gene>
<dbReference type="Pfam" id="PF07117">
    <property type="entry name" value="DUF1373"/>
    <property type="match status" value="2"/>
</dbReference>
<reference evidence="2 3" key="1">
    <citation type="submission" date="2019-06" db="EMBL/GenBank/DDBJ databases">
        <title>Draft genomes of female and male turbot (Scophthalmus maximus).</title>
        <authorList>
            <person name="Xu H."/>
            <person name="Xu X.-W."/>
            <person name="Shao C."/>
            <person name="Chen S."/>
        </authorList>
    </citation>
    <scope>NUCLEOTIDE SEQUENCE [LARGE SCALE GENOMIC DNA]</scope>
    <source>
        <strain evidence="2">Ysfricsl-2016a</strain>
        <tissue evidence="2">Blood</tissue>
    </source>
</reference>
<feature type="compositionally biased region" description="Pro residues" evidence="1">
    <location>
        <begin position="239"/>
        <end position="248"/>
    </location>
</feature>
<feature type="compositionally biased region" description="Polar residues" evidence="1">
    <location>
        <begin position="44"/>
        <end position="54"/>
    </location>
</feature>
<feature type="region of interest" description="Disordered" evidence="1">
    <location>
        <begin position="232"/>
        <end position="340"/>
    </location>
</feature>
<evidence type="ECO:0000256" key="1">
    <source>
        <dbReference type="SAM" id="MobiDB-lite"/>
    </source>
</evidence>
<evidence type="ECO:0000313" key="3">
    <source>
        <dbReference type="Proteomes" id="UP000438429"/>
    </source>
</evidence>
<organism evidence="2 3">
    <name type="scientific">Scophthalmus maximus</name>
    <name type="common">Turbot</name>
    <name type="synonym">Psetta maxima</name>
    <dbReference type="NCBI Taxonomy" id="52904"/>
    <lineage>
        <taxon>Eukaryota</taxon>
        <taxon>Metazoa</taxon>
        <taxon>Chordata</taxon>
        <taxon>Craniata</taxon>
        <taxon>Vertebrata</taxon>
        <taxon>Euteleostomi</taxon>
        <taxon>Actinopterygii</taxon>
        <taxon>Neopterygii</taxon>
        <taxon>Teleostei</taxon>
        <taxon>Neoteleostei</taxon>
        <taxon>Acanthomorphata</taxon>
        <taxon>Carangaria</taxon>
        <taxon>Pleuronectiformes</taxon>
        <taxon>Pleuronectoidei</taxon>
        <taxon>Scophthalmidae</taxon>
        <taxon>Scophthalmus</taxon>
    </lineage>
</organism>